<reference evidence="1" key="1">
    <citation type="submission" date="2022-12" db="EMBL/GenBank/DDBJ databases">
        <title>Genome sequence of SJ11.</title>
        <authorList>
            <person name="Woo H."/>
        </authorList>
    </citation>
    <scope>NUCLEOTIDE SEQUENCE</scope>
    <source>
        <strain evidence="1">SJ11</strain>
    </source>
</reference>
<sequence length="93" mass="10689">MYNQNDFLRLRSELLFKYGTTKVKPEDCNKISIAIFLEGGNYISERSIKRFLGLIPDADNLPTVVLDMLSSYVGHVNWETFILKHIEDDGIAH</sequence>
<evidence type="ECO:0000313" key="2">
    <source>
        <dbReference type="Proteomes" id="UP001144341"/>
    </source>
</evidence>
<dbReference type="RefSeq" id="WP_269414355.1">
    <property type="nucleotide sequence ID" value="NZ_JAPWGL010000001.1"/>
</dbReference>
<organism evidence="1 2">
    <name type="scientific">Pedobacter rhodius</name>
    <dbReference type="NCBI Taxonomy" id="3004098"/>
    <lineage>
        <taxon>Bacteria</taxon>
        <taxon>Pseudomonadati</taxon>
        <taxon>Bacteroidota</taxon>
        <taxon>Sphingobacteriia</taxon>
        <taxon>Sphingobacteriales</taxon>
        <taxon>Sphingobacteriaceae</taxon>
        <taxon>Pedobacter</taxon>
    </lineage>
</organism>
<name>A0ABT4KUF3_9SPHI</name>
<dbReference type="EMBL" id="JAPWGL010000001">
    <property type="protein sequence ID" value="MCZ4222555.1"/>
    <property type="molecule type" value="Genomic_DNA"/>
</dbReference>
<gene>
    <name evidence="1" type="ORF">O0931_04525</name>
</gene>
<accession>A0ABT4KUF3</accession>
<keyword evidence="2" id="KW-1185">Reference proteome</keyword>
<dbReference type="Proteomes" id="UP001144341">
    <property type="component" value="Unassembled WGS sequence"/>
</dbReference>
<protein>
    <submittedName>
        <fullName evidence="1">Uncharacterized protein</fullName>
    </submittedName>
</protein>
<proteinExistence type="predicted"/>
<comment type="caution">
    <text evidence="1">The sequence shown here is derived from an EMBL/GenBank/DDBJ whole genome shotgun (WGS) entry which is preliminary data.</text>
</comment>
<evidence type="ECO:0000313" key="1">
    <source>
        <dbReference type="EMBL" id="MCZ4222555.1"/>
    </source>
</evidence>